<sequence length="474" mass="51549">MSTILLILVLLIVFSLSAFAEDTPATTQDPASPQDPPIRMAPPAAGLPALPAVVRNETPEQQEARLKWFREARFGMFIHWGVYAVPAGFWQGRQVGAEWIMHQGKIPVADYKAFAKDFTAAKYDPRAWAQLAADAGMKYVVITAKHHEGFTLYDSAHSDWNAVKASGAKRDLLQPPAQAVRAKGLKFGAYYSQAQDWINPGGSTGRARPWDPAQSGDFDEYLAKISLYQMTSQRARPFFDLVTTYPHLIYNSRLGGGVLGDFRTSEQRIPSSVMLGRALEVNMTINDSWGYRSDDTNWKSSQQLIRNLSDIASKDGNYLLNVGPTAEGEIPAPCVERLLAMGRWLKGNGDAIYATRGGPFTKPLPWGRTTQKARPGGRIALYLHVWEWPADGNVLLPGLRQIPRSARLLARDGAVTSSISPEGLVVTLPDAAPDPDVSVAALEFDGAIEVRDAAPLPGDTGASGTLADPAGVKP</sequence>
<comment type="similarity">
    <text evidence="1">Belongs to the glycosyl hydrolase 29 family.</text>
</comment>
<evidence type="ECO:0000313" key="9">
    <source>
        <dbReference type="EMBL" id="CAA9301957.1"/>
    </source>
</evidence>
<keyword evidence="4 9" id="KW-0378">Hydrolase</keyword>
<feature type="chain" id="PRO_5026905423" description="alpha-L-fucosidase" evidence="7">
    <location>
        <begin position="21"/>
        <end position="474"/>
    </location>
</feature>
<evidence type="ECO:0000259" key="8">
    <source>
        <dbReference type="Pfam" id="PF01120"/>
    </source>
</evidence>
<dbReference type="InterPro" id="IPR057739">
    <property type="entry name" value="Glyco_hydro_29_N"/>
</dbReference>
<gene>
    <name evidence="9" type="ORF">AVDCRST_MAG94-417</name>
</gene>
<dbReference type="PANTHER" id="PTHR10030:SF37">
    <property type="entry name" value="ALPHA-L-FUCOSIDASE-RELATED"/>
    <property type="match status" value="1"/>
</dbReference>
<feature type="region of interest" description="Disordered" evidence="6">
    <location>
        <begin position="453"/>
        <end position="474"/>
    </location>
</feature>
<protein>
    <recommendedName>
        <fullName evidence="2">alpha-L-fucosidase</fullName>
        <ecNumber evidence="2">3.2.1.51</ecNumber>
    </recommendedName>
</protein>
<dbReference type="EC" id="3.2.1.51" evidence="2"/>
<dbReference type="InterPro" id="IPR000933">
    <property type="entry name" value="Glyco_hydro_29"/>
</dbReference>
<dbReference type="GO" id="GO:0004560">
    <property type="term" value="F:alpha-L-fucosidase activity"/>
    <property type="evidence" value="ECO:0007669"/>
    <property type="project" value="UniProtKB-EC"/>
</dbReference>
<keyword evidence="5 9" id="KW-0326">Glycosidase</keyword>
<evidence type="ECO:0000256" key="2">
    <source>
        <dbReference type="ARBA" id="ARBA00012662"/>
    </source>
</evidence>
<dbReference type="AlphaFoldDB" id="A0A6J4KCL2"/>
<proteinExistence type="inferred from homology"/>
<reference evidence="9" key="1">
    <citation type="submission" date="2020-02" db="EMBL/GenBank/DDBJ databases">
        <authorList>
            <person name="Meier V. D."/>
        </authorList>
    </citation>
    <scope>NUCLEOTIDE SEQUENCE</scope>
    <source>
        <strain evidence="9">AVDCRST_MAG94</strain>
    </source>
</reference>
<accession>A0A6J4KCL2</accession>
<evidence type="ECO:0000256" key="6">
    <source>
        <dbReference type="SAM" id="MobiDB-lite"/>
    </source>
</evidence>
<feature type="domain" description="Glycoside hydrolase family 29 N-terminal" evidence="8">
    <location>
        <begin position="247"/>
        <end position="350"/>
    </location>
</feature>
<dbReference type="Gene3D" id="3.20.20.80">
    <property type="entry name" value="Glycosidases"/>
    <property type="match status" value="2"/>
</dbReference>
<evidence type="ECO:0000256" key="7">
    <source>
        <dbReference type="SAM" id="SignalP"/>
    </source>
</evidence>
<dbReference type="SMART" id="SM00812">
    <property type="entry name" value="Alpha_L_fucos"/>
    <property type="match status" value="1"/>
</dbReference>
<dbReference type="PANTHER" id="PTHR10030">
    <property type="entry name" value="ALPHA-L-FUCOSIDASE"/>
    <property type="match status" value="1"/>
</dbReference>
<organism evidence="9">
    <name type="scientific">uncultured Leptolyngbya sp</name>
    <dbReference type="NCBI Taxonomy" id="332963"/>
    <lineage>
        <taxon>Bacteria</taxon>
        <taxon>Bacillati</taxon>
        <taxon>Cyanobacteriota</taxon>
        <taxon>Cyanophyceae</taxon>
        <taxon>Leptolyngbyales</taxon>
        <taxon>Leptolyngbyaceae</taxon>
        <taxon>Leptolyngbya group</taxon>
        <taxon>Leptolyngbya</taxon>
        <taxon>environmental samples</taxon>
    </lineage>
</organism>
<feature type="domain" description="Glycoside hydrolase family 29 N-terminal" evidence="8">
    <location>
        <begin position="60"/>
        <end position="220"/>
    </location>
</feature>
<dbReference type="GO" id="GO:0005764">
    <property type="term" value="C:lysosome"/>
    <property type="evidence" value="ECO:0007669"/>
    <property type="project" value="TreeGrafter"/>
</dbReference>
<evidence type="ECO:0000256" key="3">
    <source>
        <dbReference type="ARBA" id="ARBA00022729"/>
    </source>
</evidence>
<name>A0A6J4KCL2_9CYAN</name>
<dbReference type="EMBL" id="CADCTY010000146">
    <property type="protein sequence ID" value="CAA9301957.1"/>
    <property type="molecule type" value="Genomic_DNA"/>
</dbReference>
<feature type="signal peptide" evidence="7">
    <location>
        <begin position="1"/>
        <end position="20"/>
    </location>
</feature>
<evidence type="ECO:0000256" key="1">
    <source>
        <dbReference type="ARBA" id="ARBA00007951"/>
    </source>
</evidence>
<evidence type="ECO:0000256" key="4">
    <source>
        <dbReference type="ARBA" id="ARBA00022801"/>
    </source>
</evidence>
<evidence type="ECO:0000256" key="5">
    <source>
        <dbReference type="ARBA" id="ARBA00023295"/>
    </source>
</evidence>
<dbReference type="Pfam" id="PF01120">
    <property type="entry name" value="Alpha_L_fucos"/>
    <property type="match status" value="2"/>
</dbReference>
<dbReference type="SUPFAM" id="SSF51445">
    <property type="entry name" value="(Trans)glycosidases"/>
    <property type="match status" value="1"/>
</dbReference>
<dbReference type="GO" id="GO:0016139">
    <property type="term" value="P:glycoside catabolic process"/>
    <property type="evidence" value="ECO:0007669"/>
    <property type="project" value="TreeGrafter"/>
</dbReference>
<dbReference type="InterPro" id="IPR017853">
    <property type="entry name" value="GH"/>
</dbReference>
<dbReference type="GO" id="GO:0006004">
    <property type="term" value="P:fucose metabolic process"/>
    <property type="evidence" value="ECO:0007669"/>
    <property type="project" value="TreeGrafter"/>
</dbReference>
<keyword evidence="3 7" id="KW-0732">Signal</keyword>